<dbReference type="InterPro" id="IPR005331">
    <property type="entry name" value="Sulfotransferase"/>
</dbReference>
<dbReference type="Proteomes" id="UP000219331">
    <property type="component" value="Unassembled WGS sequence"/>
</dbReference>
<organism evidence="1 2">
    <name type="scientific">Stappia indica</name>
    <dbReference type="NCBI Taxonomy" id="538381"/>
    <lineage>
        <taxon>Bacteria</taxon>
        <taxon>Pseudomonadati</taxon>
        <taxon>Pseudomonadota</taxon>
        <taxon>Alphaproteobacteria</taxon>
        <taxon>Hyphomicrobiales</taxon>
        <taxon>Stappiaceae</taxon>
        <taxon>Stappia</taxon>
    </lineage>
</organism>
<accession>A0A285R5M8</accession>
<dbReference type="Gene3D" id="3.40.50.300">
    <property type="entry name" value="P-loop containing nucleotide triphosphate hydrolases"/>
    <property type="match status" value="1"/>
</dbReference>
<dbReference type="AlphaFoldDB" id="A0A285R5M8"/>
<gene>
    <name evidence="1" type="ORF">SAMN05421512_101265</name>
</gene>
<dbReference type="EMBL" id="OBML01000001">
    <property type="protein sequence ID" value="SOB89403.1"/>
    <property type="molecule type" value="Genomic_DNA"/>
</dbReference>
<dbReference type="SUPFAM" id="SSF52540">
    <property type="entry name" value="P-loop containing nucleoside triphosphate hydrolases"/>
    <property type="match status" value="1"/>
</dbReference>
<dbReference type="Pfam" id="PF03567">
    <property type="entry name" value="Sulfotransfer_2"/>
    <property type="match status" value="1"/>
</dbReference>
<protein>
    <submittedName>
        <fullName evidence="1">Sulfotransferase family protein</fullName>
    </submittedName>
</protein>
<sequence length="220" mass="26093">MLVPQNTRESLFRRSRRNILFLHVPKCGGSFVEQAFLPWIRRCPSRRIRDARGHLTYCEYTQVFDRHRVDLASMHVFTVVRNPWAWHVSWFHYLKEDYGRGQSGMPTEVELFQDYDFSDYLRWLADDEAPTSPTRYIRKQQLDYLTDASGTVAVDRILRQERLADDLARMATELDLAVTVPQCRANSSSHGHYREYYDDFGIDLVARRHRDDIETFGYTF</sequence>
<dbReference type="GO" id="GO:0016020">
    <property type="term" value="C:membrane"/>
    <property type="evidence" value="ECO:0007669"/>
    <property type="project" value="InterPro"/>
</dbReference>
<keyword evidence="1" id="KW-0808">Transferase</keyword>
<evidence type="ECO:0000313" key="2">
    <source>
        <dbReference type="Proteomes" id="UP000219331"/>
    </source>
</evidence>
<keyword evidence="2" id="KW-1185">Reference proteome</keyword>
<evidence type="ECO:0000313" key="1">
    <source>
        <dbReference type="EMBL" id="SOB89403.1"/>
    </source>
</evidence>
<name>A0A285R5M8_9HYPH</name>
<reference evidence="1 2" key="1">
    <citation type="submission" date="2017-08" db="EMBL/GenBank/DDBJ databases">
        <authorList>
            <person name="de Groot N.N."/>
        </authorList>
    </citation>
    <scope>NUCLEOTIDE SEQUENCE [LARGE SCALE GENOMIC DNA]</scope>
    <source>
        <strain evidence="1 2">USBA 352</strain>
    </source>
</reference>
<proteinExistence type="predicted"/>
<dbReference type="GO" id="GO:0008146">
    <property type="term" value="F:sulfotransferase activity"/>
    <property type="evidence" value="ECO:0007669"/>
    <property type="project" value="InterPro"/>
</dbReference>
<dbReference type="STRING" id="538381.GCA_001696535_01344"/>
<dbReference type="InterPro" id="IPR027417">
    <property type="entry name" value="P-loop_NTPase"/>
</dbReference>